<accession>A0A7Z7NNZ9</accession>
<reference evidence="1 2" key="1">
    <citation type="submission" date="2018-01" db="EMBL/GenBank/DDBJ databases">
        <authorList>
            <person name="Clerissi C."/>
        </authorList>
    </citation>
    <scope>NUCLEOTIDE SEQUENCE [LARGE SCALE GENOMIC DNA]</scope>
    <source>
        <strain evidence="1">Cupriavidus taiwanensis STM 6021</strain>
    </source>
</reference>
<dbReference type="AlphaFoldDB" id="A0A7Z7NNZ9"/>
<protein>
    <submittedName>
        <fullName evidence="1">Uncharacterized protein</fullName>
    </submittedName>
</protein>
<organism evidence="1 2">
    <name type="scientific">Cupriavidus taiwanensis</name>
    <dbReference type="NCBI Taxonomy" id="164546"/>
    <lineage>
        <taxon>Bacteria</taxon>
        <taxon>Pseudomonadati</taxon>
        <taxon>Pseudomonadota</taxon>
        <taxon>Betaproteobacteria</taxon>
        <taxon>Burkholderiales</taxon>
        <taxon>Burkholderiaceae</taxon>
        <taxon>Cupriavidus</taxon>
    </lineage>
</organism>
<name>A0A7Z7NNZ9_9BURK</name>
<dbReference type="Proteomes" id="UP000257139">
    <property type="component" value="Chromosome CBM2594_b"/>
</dbReference>
<evidence type="ECO:0000313" key="1">
    <source>
        <dbReference type="EMBL" id="SPC23069.1"/>
    </source>
</evidence>
<gene>
    <name evidence="1" type="ORF">CBM2594_B50310</name>
</gene>
<evidence type="ECO:0000313" key="2">
    <source>
        <dbReference type="Proteomes" id="UP000257139"/>
    </source>
</evidence>
<sequence length="107" mass="11770">MLKYCPTAAAAIHTNSERITHDPLFIQNIAAQVKSKGALPTHGGAGAPDEKMTFIPRYGQYATWAVVPENVDGPVLAIEANWVVGVAKEVFETDEFYNAKREQQPRD</sequence>
<proteinExistence type="predicted"/>
<dbReference type="EMBL" id="LT978514">
    <property type="protein sequence ID" value="SPC23069.1"/>
    <property type="molecule type" value="Genomic_DNA"/>
</dbReference>